<evidence type="ECO:0000313" key="1">
    <source>
        <dbReference type="EMBL" id="EDY18591.1"/>
    </source>
</evidence>
<protein>
    <submittedName>
        <fullName evidence="1">Uncharacterized protein</fullName>
    </submittedName>
</protein>
<dbReference type="InParanoid" id="B4D4Y8"/>
<proteinExistence type="predicted"/>
<dbReference type="AlphaFoldDB" id="B4D4Y8"/>
<dbReference type="Proteomes" id="UP000005824">
    <property type="component" value="Unassembled WGS sequence"/>
</dbReference>
<evidence type="ECO:0000313" key="2">
    <source>
        <dbReference type="Proteomes" id="UP000005824"/>
    </source>
</evidence>
<name>B4D4Y8_9BACT</name>
<reference evidence="1 2" key="1">
    <citation type="journal article" date="2011" name="J. Bacteriol.">
        <title>Genome sequence of Chthoniobacter flavus Ellin428, an aerobic heterotrophic soil bacterium.</title>
        <authorList>
            <person name="Kant R."/>
            <person name="van Passel M.W."/>
            <person name="Palva A."/>
            <person name="Lucas S."/>
            <person name="Lapidus A."/>
            <person name="Glavina Del Rio T."/>
            <person name="Dalin E."/>
            <person name="Tice H."/>
            <person name="Bruce D."/>
            <person name="Goodwin L."/>
            <person name="Pitluck S."/>
            <person name="Larimer F.W."/>
            <person name="Land M.L."/>
            <person name="Hauser L."/>
            <person name="Sangwan P."/>
            <person name="de Vos W.M."/>
            <person name="Janssen P.H."/>
            <person name="Smidt H."/>
        </authorList>
    </citation>
    <scope>NUCLEOTIDE SEQUENCE [LARGE SCALE GENOMIC DNA]</scope>
    <source>
        <strain evidence="1 2">Ellin428</strain>
    </source>
</reference>
<accession>B4D4Y8</accession>
<dbReference type="EMBL" id="ABVL01000012">
    <property type="protein sequence ID" value="EDY18591.1"/>
    <property type="molecule type" value="Genomic_DNA"/>
</dbReference>
<organism evidence="1 2">
    <name type="scientific">Chthoniobacter flavus Ellin428</name>
    <dbReference type="NCBI Taxonomy" id="497964"/>
    <lineage>
        <taxon>Bacteria</taxon>
        <taxon>Pseudomonadati</taxon>
        <taxon>Verrucomicrobiota</taxon>
        <taxon>Spartobacteria</taxon>
        <taxon>Chthoniobacterales</taxon>
        <taxon>Chthoniobacteraceae</taxon>
        <taxon>Chthoniobacter</taxon>
    </lineage>
</organism>
<dbReference type="eggNOG" id="ENOG5034826">
    <property type="taxonomic scope" value="Bacteria"/>
</dbReference>
<comment type="caution">
    <text evidence="1">The sequence shown here is derived from an EMBL/GenBank/DDBJ whole genome shotgun (WGS) entry which is preliminary data.</text>
</comment>
<keyword evidence="2" id="KW-1185">Reference proteome</keyword>
<sequence length="145" mass="15895">MDPEDWRSTSIGALRPEVLCHLALLPGELVLVCAFFSDTSWYAFTTRRIVSKHAGTIATLDPKRGVESQFGNFKGYGPGSNTELGAIPTATATLKCGASTLQLEYETGKPSMAPIYAAKYWSQKHPILDKLLTNAERALYKSRNV</sequence>
<gene>
    <name evidence="1" type="ORF">CfE428DRAFT_3976</name>
</gene>